<dbReference type="InterPro" id="IPR001296">
    <property type="entry name" value="Glyco_trans_1"/>
</dbReference>
<organism evidence="4 5">
    <name type="scientific">Candidatus Collierbacteria bacterium CG1_02_44_10</name>
    <dbReference type="NCBI Taxonomy" id="1805087"/>
    <lineage>
        <taxon>Bacteria</taxon>
        <taxon>Candidatus Collieribacteriota</taxon>
    </lineage>
</organism>
<keyword evidence="1" id="KW-0808">Transferase</keyword>
<dbReference type="Pfam" id="PF00534">
    <property type="entry name" value="Glycos_transf_1"/>
    <property type="match status" value="1"/>
</dbReference>
<feature type="domain" description="Glycosyl transferase family 1" evidence="2">
    <location>
        <begin position="199"/>
        <end position="354"/>
    </location>
</feature>
<reference evidence="4 5" key="1">
    <citation type="journal article" date="2016" name="Environ. Microbiol.">
        <title>Genomic resolution of a cold subsurface aquifer community provides metabolic insights for novel microbes adapted to high CO concentrations.</title>
        <authorList>
            <person name="Probst A.J."/>
            <person name="Castelle C.J."/>
            <person name="Singh A."/>
            <person name="Brown C.T."/>
            <person name="Anantharaman K."/>
            <person name="Sharon I."/>
            <person name="Hug L.A."/>
            <person name="Burstein D."/>
            <person name="Emerson J.B."/>
            <person name="Thomas B.C."/>
            <person name="Banfield J.F."/>
        </authorList>
    </citation>
    <scope>NUCLEOTIDE SEQUENCE [LARGE SCALE GENOMIC DNA]</scope>
    <source>
        <strain evidence="4">CG1_02_44_10</strain>
    </source>
</reference>
<dbReference type="Proteomes" id="UP000182345">
    <property type="component" value="Unassembled WGS sequence"/>
</dbReference>
<accession>A0A1J4RS89</accession>
<dbReference type="Pfam" id="PF13439">
    <property type="entry name" value="Glyco_transf_4"/>
    <property type="match status" value="1"/>
</dbReference>
<proteinExistence type="predicted"/>
<dbReference type="PANTHER" id="PTHR46401:SF2">
    <property type="entry name" value="GLYCOSYLTRANSFERASE WBBK-RELATED"/>
    <property type="match status" value="1"/>
</dbReference>
<protein>
    <recommendedName>
        <fullName evidence="6">Glycosyl transferase family 1 domain-containing protein</fullName>
    </recommendedName>
</protein>
<dbReference type="GO" id="GO:0009103">
    <property type="term" value="P:lipopolysaccharide biosynthetic process"/>
    <property type="evidence" value="ECO:0007669"/>
    <property type="project" value="TreeGrafter"/>
</dbReference>
<gene>
    <name evidence="4" type="ORF">AUJ42_03340</name>
</gene>
<evidence type="ECO:0000313" key="4">
    <source>
        <dbReference type="EMBL" id="OIN90249.1"/>
    </source>
</evidence>
<dbReference type="PANTHER" id="PTHR46401">
    <property type="entry name" value="GLYCOSYLTRANSFERASE WBBK-RELATED"/>
    <property type="match status" value="1"/>
</dbReference>
<evidence type="ECO:0000259" key="3">
    <source>
        <dbReference type="Pfam" id="PF13439"/>
    </source>
</evidence>
<dbReference type="SUPFAM" id="SSF53756">
    <property type="entry name" value="UDP-Glycosyltransferase/glycogen phosphorylase"/>
    <property type="match status" value="1"/>
</dbReference>
<dbReference type="InterPro" id="IPR028098">
    <property type="entry name" value="Glyco_trans_4-like_N"/>
</dbReference>
<dbReference type="CDD" id="cd03809">
    <property type="entry name" value="GT4_MtfB-like"/>
    <property type="match status" value="1"/>
</dbReference>
<evidence type="ECO:0000259" key="2">
    <source>
        <dbReference type="Pfam" id="PF00534"/>
    </source>
</evidence>
<name>A0A1J4RS89_9BACT</name>
<dbReference type="Gene3D" id="3.40.50.2000">
    <property type="entry name" value="Glycogen Phosphorylase B"/>
    <property type="match status" value="2"/>
</dbReference>
<evidence type="ECO:0000256" key="1">
    <source>
        <dbReference type="ARBA" id="ARBA00022679"/>
    </source>
</evidence>
<evidence type="ECO:0008006" key="6">
    <source>
        <dbReference type="Google" id="ProtNLM"/>
    </source>
</evidence>
<evidence type="ECO:0000313" key="5">
    <source>
        <dbReference type="Proteomes" id="UP000182345"/>
    </source>
</evidence>
<dbReference type="AlphaFoldDB" id="A0A1J4RS89"/>
<sequence>MRIGIDARLYGLEHAGLGRYVMNLVDNVLKFDKKNDYVLFLRTSHKECFMGKKRVKVVECNVPIYGITEQLILPFIFAKERLDLLHVPHFNAPLFYPYKFVLTIHDLIKHDSRGPETTTRAPWLYAIKRLGYLFLTKSVVSRATAILVPSGYVRDDLVKRLKVPADKITVTYEAVSSSLKDLLLSPQSKKEVLAKYGLSQPFVIYTGSLYPHKNVDLLIDAIIKHNESKEVDLQLALVCSRSVFWDRTHEKIKNKGLEGTIKMLGFVDDGNLSKIYSLALALVHPSKIEGFGLTGLEAMSVGLPVISSNTSCLPEVYGQAALFFDPKSVKDLVSKIETLIKNPDLREQLSEAGYLQVRKYSWEKMGRETISVYKTLLK</sequence>
<dbReference type="GO" id="GO:0016757">
    <property type="term" value="F:glycosyltransferase activity"/>
    <property type="evidence" value="ECO:0007669"/>
    <property type="project" value="InterPro"/>
</dbReference>
<dbReference type="EMBL" id="MNUK01000078">
    <property type="protein sequence ID" value="OIN90249.1"/>
    <property type="molecule type" value="Genomic_DNA"/>
</dbReference>
<comment type="caution">
    <text evidence="4">The sequence shown here is derived from an EMBL/GenBank/DDBJ whole genome shotgun (WGS) entry which is preliminary data.</text>
</comment>
<feature type="domain" description="Glycosyltransferase subfamily 4-like N-terminal" evidence="3">
    <location>
        <begin position="62"/>
        <end position="175"/>
    </location>
</feature>